<keyword evidence="1" id="KW-0812">Transmembrane</keyword>
<feature type="transmembrane region" description="Helical" evidence="1">
    <location>
        <begin position="94"/>
        <end position="119"/>
    </location>
</feature>
<comment type="caution">
    <text evidence="2">The sequence shown here is derived from an EMBL/GenBank/DDBJ whole genome shotgun (WGS) entry which is preliminary data.</text>
</comment>
<dbReference type="AlphaFoldDB" id="A0A9D2M0Z6"/>
<keyword evidence="1" id="KW-0472">Membrane</keyword>
<feature type="transmembrane region" description="Helical" evidence="1">
    <location>
        <begin position="184"/>
        <end position="205"/>
    </location>
</feature>
<dbReference type="EMBL" id="DWYA01000001">
    <property type="protein sequence ID" value="HJB38776.1"/>
    <property type="molecule type" value="Genomic_DNA"/>
</dbReference>
<dbReference type="PANTHER" id="PTHR40076:SF1">
    <property type="entry name" value="MEMBRANE PROTEIN"/>
    <property type="match status" value="1"/>
</dbReference>
<feature type="transmembrane region" description="Helical" evidence="1">
    <location>
        <begin position="20"/>
        <end position="40"/>
    </location>
</feature>
<evidence type="ECO:0000256" key="1">
    <source>
        <dbReference type="SAM" id="Phobius"/>
    </source>
</evidence>
<feature type="transmembrane region" description="Helical" evidence="1">
    <location>
        <begin position="47"/>
        <end position="74"/>
    </location>
</feature>
<keyword evidence="1" id="KW-1133">Transmembrane helix</keyword>
<dbReference type="PANTHER" id="PTHR40076">
    <property type="entry name" value="MEMBRANE PROTEIN-RELATED"/>
    <property type="match status" value="1"/>
</dbReference>
<evidence type="ECO:0000313" key="2">
    <source>
        <dbReference type="EMBL" id="HJB38776.1"/>
    </source>
</evidence>
<organism evidence="2 3">
    <name type="scientific">Candidatus Ruthenibacterium avium</name>
    <dbReference type="NCBI Taxonomy" id="2838751"/>
    <lineage>
        <taxon>Bacteria</taxon>
        <taxon>Bacillati</taxon>
        <taxon>Bacillota</taxon>
        <taxon>Clostridia</taxon>
        <taxon>Eubacteriales</taxon>
        <taxon>Oscillospiraceae</taxon>
        <taxon>Ruthenibacterium</taxon>
    </lineage>
</organism>
<gene>
    <name evidence="2" type="ORF">H9943_00075</name>
</gene>
<proteinExistence type="predicted"/>
<feature type="transmembrane region" description="Helical" evidence="1">
    <location>
        <begin position="159"/>
        <end position="178"/>
    </location>
</feature>
<reference evidence="2" key="1">
    <citation type="journal article" date="2021" name="PeerJ">
        <title>Extensive microbial diversity within the chicken gut microbiome revealed by metagenomics and culture.</title>
        <authorList>
            <person name="Gilroy R."/>
            <person name="Ravi A."/>
            <person name="Getino M."/>
            <person name="Pursley I."/>
            <person name="Horton D.L."/>
            <person name="Alikhan N.F."/>
            <person name="Baker D."/>
            <person name="Gharbi K."/>
            <person name="Hall N."/>
            <person name="Watson M."/>
            <person name="Adriaenssens E.M."/>
            <person name="Foster-Nyarko E."/>
            <person name="Jarju S."/>
            <person name="Secka A."/>
            <person name="Antonio M."/>
            <person name="Oren A."/>
            <person name="Chaudhuri R.R."/>
            <person name="La Ragione R."/>
            <person name="Hildebrand F."/>
            <person name="Pallen M.J."/>
        </authorList>
    </citation>
    <scope>NUCLEOTIDE SEQUENCE</scope>
    <source>
        <strain evidence="2">ChiBcec8-14828</strain>
    </source>
</reference>
<name>A0A9D2M0Z6_9FIRM</name>
<sequence length="233" mass="26787">MWSVSLLLTNARRTLSGRYLSAMLSTFFSLLLPVLGFFCLQWMHSKFFVVSAVLFCVGLFFYLGCFPIGLIRFFQEFRVGAPPVSSLLSPLHGFTFVRLFLILLWKSIVIAFFSIFLLVPGIWKAYELKMVPYLLAENPYLSKSRAFTLSKKMMHQEKVRLFLLDLPFFAVFSASIAWAGAWAFLILLIILPFYCALQAEVYALLRAKALAYEWTDEGELSGFFRYPVVNQEL</sequence>
<evidence type="ECO:0000313" key="3">
    <source>
        <dbReference type="Proteomes" id="UP000824209"/>
    </source>
</evidence>
<reference evidence="2" key="2">
    <citation type="submission" date="2021-04" db="EMBL/GenBank/DDBJ databases">
        <authorList>
            <person name="Gilroy R."/>
        </authorList>
    </citation>
    <scope>NUCLEOTIDE SEQUENCE</scope>
    <source>
        <strain evidence="2">ChiBcec8-14828</strain>
    </source>
</reference>
<dbReference type="Proteomes" id="UP000824209">
    <property type="component" value="Unassembled WGS sequence"/>
</dbReference>
<accession>A0A9D2M0Z6</accession>
<protein>
    <submittedName>
        <fullName evidence="2">DUF975 family protein</fullName>
    </submittedName>
</protein>
<dbReference type="InterPro" id="IPR010380">
    <property type="entry name" value="DUF975"/>
</dbReference>